<evidence type="ECO:0000313" key="1">
    <source>
        <dbReference type="EMBL" id="KAD5317661.1"/>
    </source>
</evidence>
<name>A0A5N6NSH9_9ASTR</name>
<protein>
    <submittedName>
        <fullName evidence="1">Uncharacterized protein</fullName>
    </submittedName>
</protein>
<sequence length="119" mass="13486">MVFSIGRDKHPTCVRSSSGLTPYAVVSIRIFGCSIGSNILQHAYSKPDLKPSTDFQPTDFVITPQSQILISPIVEEKGMNMKSQMCYWSRRRMLYVKLTLSEREGKEHETLRCNDGGEE</sequence>
<proteinExistence type="predicted"/>
<organism evidence="1 2">
    <name type="scientific">Mikania micrantha</name>
    <name type="common">bitter vine</name>
    <dbReference type="NCBI Taxonomy" id="192012"/>
    <lineage>
        <taxon>Eukaryota</taxon>
        <taxon>Viridiplantae</taxon>
        <taxon>Streptophyta</taxon>
        <taxon>Embryophyta</taxon>
        <taxon>Tracheophyta</taxon>
        <taxon>Spermatophyta</taxon>
        <taxon>Magnoliopsida</taxon>
        <taxon>eudicotyledons</taxon>
        <taxon>Gunneridae</taxon>
        <taxon>Pentapetalae</taxon>
        <taxon>asterids</taxon>
        <taxon>campanulids</taxon>
        <taxon>Asterales</taxon>
        <taxon>Asteraceae</taxon>
        <taxon>Asteroideae</taxon>
        <taxon>Heliantheae alliance</taxon>
        <taxon>Eupatorieae</taxon>
        <taxon>Mikania</taxon>
    </lineage>
</organism>
<reference evidence="1 2" key="1">
    <citation type="submission" date="2019-05" db="EMBL/GenBank/DDBJ databases">
        <title>Mikania micrantha, genome provides insights into the molecular mechanism of rapid growth.</title>
        <authorList>
            <person name="Liu B."/>
        </authorList>
    </citation>
    <scope>NUCLEOTIDE SEQUENCE [LARGE SCALE GENOMIC DNA]</scope>
    <source>
        <strain evidence="1">NLD-2019</strain>
        <tissue evidence="1">Leaf</tissue>
    </source>
</reference>
<accession>A0A5N6NSH9</accession>
<dbReference type="Proteomes" id="UP000326396">
    <property type="component" value="Linkage Group LG17"/>
</dbReference>
<dbReference type="EMBL" id="SZYD01000009">
    <property type="protein sequence ID" value="KAD5317661.1"/>
    <property type="molecule type" value="Genomic_DNA"/>
</dbReference>
<dbReference type="AlphaFoldDB" id="A0A5N6NSH9"/>
<gene>
    <name evidence="1" type="ORF">E3N88_17607</name>
</gene>
<evidence type="ECO:0000313" key="2">
    <source>
        <dbReference type="Proteomes" id="UP000326396"/>
    </source>
</evidence>
<keyword evidence="2" id="KW-1185">Reference proteome</keyword>
<comment type="caution">
    <text evidence="1">The sequence shown here is derived from an EMBL/GenBank/DDBJ whole genome shotgun (WGS) entry which is preliminary data.</text>
</comment>